<feature type="region of interest" description="Disordered" evidence="1">
    <location>
        <begin position="67"/>
        <end position="88"/>
    </location>
</feature>
<dbReference type="AlphaFoldDB" id="Q6IK52"/>
<evidence type="ECO:0000256" key="1">
    <source>
        <dbReference type="SAM" id="MobiDB-lite"/>
    </source>
</evidence>
<feature type="compositionally biased region" description="Acidic residues" evidence="1">
    <location>
        <begin position="77"/>
        <end position="87"/>
    </location>
</feature>
<proteinExistence type="predicted"/>
<keyword evidence="2" id="KW-1133">Transmembrane helix</keyword>
<organism evidence="3">
    <name type="scientific">Drosophila melanogaster</name>
    <name type="common">Fruit fly</name>
    <dbReference type="NCBI Taxonomy" id="7227"/>
    <lineage>
        <taxon>Eukaryota</taxon>
        <taxon>Metazoa</taxon>
        <taxon>Ecdysozoa</taxon>
        <taxon>Arthropoda</taxon>
        <taxon>Hexapoda</taxon>
        <taxon>Insecta</taxon>
        <taxon>Pterygota</taxon>
        <taxon>Neoptera</taxon>
        <taxon>Endopterygota</taxon>
        <taxon>Diptera</taxon>
        <taxon>Brachycera</taxon>
        <taxon>Muscomorpha</taxon>
        <taxon>Ephydroidea</taxon>
        <taxon>Drosophilidae</taxon>
        <taxon>Drosophila</taxon>
        <taxon>Sophophora</taxon>
    </lineage>
</organism>
<sequence>MQTPTAENRQSKANNVCLNLKSRRCMAQRRRHSRCLILRSPISDHRSLIASRWSLGLATATATGIGLESGNGKEVESESDSQPESETEIGTLTQNVMCGINMKPACAKRKCAEQKRTGSVQWADTDTDIRTYIHDCPTSDDGERIKWHLFLCAATVHLIGCFYWFLMIREMIEASTACPQGTCSSISRVSQFSQRPGQLPRPRRRRVIVAEPAG</sequence>
<gene>
    <name evidence="3" type="ORF">HDC13360</name>
</gene>
<name>Q6IK52_DROME</name>
<accession>Q6IK52</accession>
<dbReference type="EMBL" id="BK002514">
    <property type="protein sequence ID" value="DAA04020.1"/>
    <property type="molecule type" value="Genomic_DNA"/>
</dbReference>
<protein>
    <submittedName>
        <fullName evidence="3">HDC13360</fullName>
    </submittedName>
</protein>
<reference evidence="3" key="1">
    <citation type="journal article" date="2003" name="Genome Biol.">
        <title>An integrated gene annotation and transcriptional profiling approach towards the full gene content of the Drosophila genome.</title>
        <authorList>
            <person name="Hild M."/>
            <person name="Beckmann B."/>
            <person name="Haas S.A."/>
            <person name="Koch B."/>
            <person name="Solovyev V."/>
            <person name="Busold C."/>
            <person name="Fellenberg K."/>
            <person name="Boutros M."/>
            <person name="Vingron M."/>
            <person name="Sauer F."/>
            <person name="Hoheisel J.D."/>
            <person name="Paro R."/>
        </authorList>
    </citation>
    <scope>NUCLEOTIDE SEQUENCE</scope>
</reference>
<keyword evidence="2" id="KW-0812">Transmembrane</keyword>
<evidence type="ECO:0000256" key="2">
    <source>
        <dbReference type="SAM" id="Phobius"/>
    </source>
</evidence>
<keyword evidence="2" id="KW-0472">Membrane</keyword>
<feature type="transmembrane region" description="Helical" evidence="2">
    <location>
        <begin position="147"/>
        <end position="166"/>
    </location>
</feature>
<evidence type="ECO:0000313" key="3">
    <source>
        <dbReference type="EMBL" id="DAA04020.1"/>
    </source>
</evidence>